<comment type="caution">
    <text evidence="2">The sequence shown here is derived from an EMBL/GenBank/DDBJ whole genome shotgun (WGS) entry which is preliminary data.</text>
</comment>
<dbReference type="Proteomes" id="UP000554520">
    <property type="component" value="Unassembled WGS sequence"/>
</dbReference>
<evidence type="ECO:0000313" key="2">
    <source>
        <dbReference type="EMBL" id="MBB3148119.1"/>
    </source>
</evidence>
<protein>
    <submittedName>
        <fullName evidence="2">Uncharacterized protein</fullName>
    </submittedName>
</protein>
<evidence type="ECO:0000313" key="3">
    <source>
        <dbReference type="Proteomes" id="UP000554520"/>
    </source>
</evidence>
<dbReference type="AlphaFoldDB" id="A0A839UHU4"/>
<evidence type="ECO:0000256" key="1">
    <source>
        <dbReference type="SAM" id="MobiDB-lite"/>
    </source>
</evidence>
<dbReference type="EMBL" id="JACHXN010000017">
    <property type="protein sequence ID" value="MBB3148119.1"/>
    <property type="molecule type" value="Genomic_DNA"/>
</dbReference>
<proteinExistence type="predicted"/>
<accession>A0A839UHU4</accession>
<feature type="region of interest" description="Disordered" evidence="1">
    <location>
        <begin position="10"/>
        <end position="33"/>
    </location>
</feature>
<keyword evidence="3" id="KW-1185">Reference proteome</keyword>
<name>A0A839UHU4_9HYPH</name>
<reference evidence="2 3" key="1">
    <citation type="submission" date="2020-08" db="EMBL/GenBank/DDBJ databases">
        <title>Genomic Encyclopedia of Type Strains, Phase III (KMG-III): the genomes of soil and plant-associated and newly described type strains.</title>
        <authorList>
            <person name="Whitman W."/>
        </authorList>
    </citation>
    <scope>NUCLEOTIDE SEQUENCE [LARGE SCALE GENOMIC DNA]</scope>
    <source>
        <strain evidence="2 3">CECT 7015</strain>
    </source>
</reference>
<gene>
    <name evidence="2" type="ORF">FHS21_004562</name>
</gene>
<organism evidence="2 3">
    <name type="scientific">Phyllobacterium trifolii</name>
    <dbReference type="NCBI Taxonomy" id="300193"/>
    <lineage>
        <taxon>Bacteria</taxon>
        <taxon>Pseudomonadati</taxon>
        <taxon>Pseudomonadota</taxon>
        <taxon>Alphaproteobacteria</taxon>
        <taxon>Hyphomicrobiales</taxon>
        <taxon>Phyllobacteriaceae</taxon>
        <taxon>Phyllobacterium</taxon>
    </lineage>
</organism>
<sequence length="103" mass="10645">MRSPNCALLNIDSASRGSGPNGGIHDRPCSAQAAPGGARSQIADALTAIRFQAEAIRLGNAAASSAKAALDLSARHIIKSAKRVWRILGDTHGATCICRKLPT</sequence>